<accession>A0ABR1F0E8</accession>
<dbReference type="Gene3D" id="2.40.30.10">
    <property type="entry name" value="Translation factors"/>
    <property type="match status" value="2"/>
</dbReference>
<dbReference type="PROSITE" id="PS00301">
    <property type="entry name" value="G_TR_1"/>
    <property type="match status" value="1"/>
</dbReference>
<gene>
    <name evidence="5" type="ORF">BZA70DRAFT_241505</name>
</gene>
<evidence type="ECO:0000256" key="2">
    <source>
        <dbReference type="ARBA" id="ARBA00022741"/>
    </source>
</evidence>
<organism evidence="5 6">
    <name type="scientific">Myxozyma melibiosi</name>
    <dbReference type="NCBI Taxonomy" id="54550"/>
    <lineage>
        <taxon>Eukaryota</taxon>
        <taxon>Fungi</taxon>
        <taxon>Dikarya</taxon>
        <taxon>Ascomycota</taxon>
        <taxon>Saccharomycotina</taxon>
        <taxon>Lipomycetes</taxon>
        <taxon>Lipomycetales</taxon>
        <taxon>Lipomycetaceae</taxon>
        <taxon>Myxozyma</taxon>
    </lineage>
</organism>
<dbReference type="SUPFAM" id="SSF50465">
    <property type="entry name" value="EF-Tu/eEF-1alpha/eIF2-gamma C-terminal domain"/>
    <property type="match status" value="1"/>
</dbReference>
<evidence type="ECO:0000256" key="1">
    <source>
        <dbReference type="ARBA" id="ARBA00007249"/>
    </source>
</evidence>
<dbReference type="InterPro" id="IPR009000">
    <property type="entry name" value="Transl_B-barrel_sf"/>
</dbReference>
<comment type="similarity">
    <text evidence="1">Belongs to the TRAFAC class translation factor GTPase superfamily. Classic translation factor GTPase family. EF-Tu/EF-1A subfamily.</text>
</comment>
<dbReference type="SUPFAM" id="SSF50447">
    <property type="entry name" value="Translation proteins"/>
    <property type="match status" value="1"/>
</dbReference>
<dbReference type="RefSeq" id="XP_064766344.1">
    <property type="nucleotide sequence ID" value="XM_064910533.1"/>
</dbReference>
<evidence type="ECO:0000259" key="4">
    <source>
        <dbReference type="PROSITE" id="PS51722"/>
    </source>
</evidence>
<dbReference type="InterPro" id="IPR009001">
    <property type="entry name" value="Transl_elong_EF1A/Init_IF2_C"/>
</dbReference>
<feature type="domain" description="Tr-type G" evidence="4">
    <location>
        <begin position="33"/>
        <end position="245"/>
    </location>
</feature>
<dbReference type="Pfam" id="PF22594">
    <property type="entry name" value="GTP-eEF1A_C"/>
    <property type="match status" value="1"/>
</dbReference>
<dbReference type="GO" id="GO:0016787">
    <property type="term" value="F:hydrolase activity"/>
    <property type="evidence" value="ECO:0007669"/>
    <property type="project" value="UniProtKB-KW"/>
</dbReference>
<dbReference type="InterPro" id="IPR027417">
    <property type="entry name" value="P-loop_NTPase"/>
</dbReference>
<dbReference type="GeneID" id="90036045"/>
<evidence type="ECO:0000313" key="5">
    <source>
        <dbReference type="EMBL" id="KAK7203311.1"/>
    </source>
</evidence>
<dbReference type="Pfam" id="PF03144">
    <property type="entry name" value="GTP_EFTU_D2"/>
    <property type="match status" value="1"/>
</dbReference>
<keyword evidence="6" id="KW-1185">Reference proteome</keyword>
<dbReference type="InterPro" id="IPR054696">
    <property type="entry name" value="GTP-eEF1A_C"/>
</dbReference>
<dbReference type="InterPro" id="IPR050100">
    <property type="entry name" value="TRAFAC_GTPase_members"/>
</dbReference>
<dbReference type="PANTHER" id="PTHR23115">
    <property type="entry name" value="TRANSLATION FACTOR"/>
    <property type="match status" value="1"/>
</dbReference>
<dbReference type="CDD" id="cd01883">
    <property type="entry name" value="EF1_alpha"/>
    <property type="match status" value="1"/>
</dbReference>
<dbReference type="SUPFAM" id="SSF52540">
    <property type="entry name" value="P-loop containing nucleoside triphosphate hydrolases"/>
    <property type="match status" value="1"/>
</dbReference>
<dbReference type="InterPro" id="IPR000795">
    <property type="entry name" value="T_Tr_GTP-bd_dom"/>
</dbReference>
<evidence type="ECO:0000313" key="6">
    <source>
        <dbReference type="Proteomes" id="UP001498771"/>
    </source>
</evidence>
<reference evidence="5 6" key="1">
    <citation type="submission" date="2024-03" db="EMBL/GenBank/DDBJ databases">
        <title>Genome-scale model development and genomic sequencing of the oleaginous clade Lipomyces.</title>
        <authorList>
            <consortium name="Lawrence Berkeley National Laboratory"/>
            <person name="Czajka J.J."/>
            <person name="Han Y."/>
            <person name="Kim J."/>
            <person name="Mondo S.J."/>
            <person name="Hofstad B.A."/>
            <person name="Robles A."/>
            <person name="Haridas S."/>
            <person name="Riley R."/>
            <person name="LaButti K."/>
            <person name="Pangilinan J."/>
            <person name="Andreopoulos W."/>
            <person name="Lipzen A."/>
            <person name="Yan J."/>
            <person name="Wang M."/>
            <person name="Ng V."/>
            <person name="Grigoriev I.V."/>
            <person name="Spatafora J.W."/>
            <person name="Magnuson J.K."/>
            <person name="Baker S.E."/>
            <person name="Pomraning K.R."/>
        </authorList>
    </citation>
    <scope>NUCLEOTIDE SEQUENCE [LARGE SCALE GENOMIC DNA]</scope>
    <source>
        <strain evidence="5 6">Phaff 52-87</strain>
    </source>
</reference>
<dbReference type="PROSITE" id="PS51722">
    <property type="entry name" value="G_TR_2"/>
    <property type="match status" value="1"/>
</dbReference>
<keyword evidence="3" id="KW-0342">GTP-binding</keyword>
<dbReference type="EMBL" id="JBBJBU010000012">
    <property type="protein sequence ID" value="KAK7203311.1"/>
    <property type="molecule type" value="Genomic_DNA"/>
</dbReference>
<dbReference type="InterPro" id="IPR004161">
    <property type="entry name" value="EFTu-like_2"/>
</dbReference>
<dbReference type="InterPro" id="IPR031157">
    <property type="entry name" value="G_TR_CS"/>
</dbReference>
<keyword evidence="2" id="KW-0547">Nucleotide-binding</keyword>
<dbReference type="Proteomes" id="UP001498771">
    <property type="component" value="Unassembled WGS sequence"/>
</dbReference>
<proteinExistence type="inferred from homology"/>
<dbReference type="Gene3D" id="3.40.50.300">
    <property type="entry name" value="P-loop containing nucleotide triphosphate hydrolases"/>
    <property type="match status" value="1"/>
</dbReference>
<protein>
    <submittedName>
        <fullName evidence="5">P-loop containing nucleoside triphosphate hydrolase protein</fullName>
    </submittedName>
</protein>
<comment type="caution">
    <text evidence="5">The sequence shown here is derived from an EMBL/GenBank/DDBJ whole genome shotgun (WGS) entry which is preliminary data.</text>
</comment>
<keyword evidence="5" id="KW-0378">Hydrolase</keyword>
<dbReference type="Pfam" id="PF00009">
    <property type="entry name" value="GTP_EFTU"/>
    <property type="match status" value="1"/>
</dbReference>
<dbReference type="PRINTS" id="PR00315">
    <property type="entry name" value="ELONGATNFCT"/>
</dbReference>
<dbReference type="CDD" id="cd04093">
    <property type="entry name" value="HBS1_C_III"/>
    <property type="match status" value="1"/>
</dbReference>
<sequence length="469" mass="51033">MKALSIEEQPLPTVAVKQPKVDVVKEYGQTKRKPHVNFVVVGHVDAGKSTLMGRLMVDIGAIDERTINKYKHDADKLGKGSFAFAWVLDQSEEERERGVTIDVATNYFESPKVSFTILDAPGHKDFVPNMIAGASEADFAVLVIDSSPNAFESGFNQNGQTKEHALLVRSLGVQRIIVAVNKLDNVRWAEYRFAEIKEQMQAFLTSIGFAESQASFVPCSGLAGDNIVRRSTEEELLAWYGDGPTLLDELENLRLVERDIKGSLRVSVTDVFKSSSSSLVNVTGRINSGNVQSGETVVVVPSMQTATVKTIMVSNDLRDWAVAGDNVQLGLSSIDLVHLRAGDVLCGLTSAPVRRARTFTARVILFQLRVPIIKGSNAIVYRGRSSQAVKITKLIAVLDKASGKVSKSKPRHLVSGQSAVVEIEVEGKGCFPLETFRESKDLGRVVLRQDGNTIAAGIVEEVGAVLNEL</sequence>
<name>A0ABR1F0E8_9ASCO</name>
<evidence type="ECO:0000256" key="3">
    <source>
        <dbReference type="ARBA" id="ARBA00023134"/>
    </source>
</evidence>
<dbReference type="CDD" id="cd16267">
    <property type="entry name" value="HBS1-like_II"/>
    <property type="match status" value="1"/>
</dbReference>